<name>A0A383F1W7_9ZZZZ</name>
<feature type="non-terminal residue" evidence="1">
    <location>
        <position position="1"/>
    </location>
</feature>
<dbReference type="EMBL" id="UINC01230388">
    <property type="protein sequence ID" value="SVE62500.1"/>
    <property type="molecule type" value="Genomic_DNA"/>
</dbReference>
<organism evidence="1">
    <name type="scientific">marine metagenome</name>
    <dbReference type="NCBI Taxonomy" id="408172"/>
    <lineage>
        <taxon>unclassified sequences</taxon>
        <taxon>metagenomes</taxon>
        <taxon>ecological metagenomes</taxon>
    </lineage>
</organism>
<protein>
    <submittedName>
        <fullName evidence="1">Uncharacterized protein</fullName>
    </submittedName>
</protein>
<sequence length="156" mass="16843">VIIKKIMLAAFALLFGVAVAEANDCTGTFGWLSAGQNVTLEEGHSVFTGHFSGTFIANDTTSSMHLNAVMCPAIYQVNQGQTKSLGFCWQQDGDEDRIFYSWSCEGEYPHCDGSFAAYAGTGKYEGVTSQGTFKAFTTVFGDLGNGHGYAIWDTCR</sequence>
<gene>
    <name evidence="1" type="ORF">METZ01_LOCUS515354</name>
</gene>
<proteinExistence type="predicted"/>
<evidence type="ECO:0000313" key="1">
    <source>
        <dbReference type="EMBL" id="SVE62500.1"/>
    </source>
</evidence>
<reference evidence="1" key="1">
    <citation type="submission" date="2018-05" db="EMBL/GenBank/DDBJ databases">
        <authorList>
            <person name="Lanie J.A."/>
            <person name="Ng W.-L."/>
            <person name="Kazmierczak K.M."/>
            <person name="Andrzejewski T.M."/>
            <person name="Davidsen T.M."/>
            <person name="Wayne K.J."/>
            <person name="Tettelin H."/>
            <person name="Glass J.I."/>
            <person name="Rusch D."/>
            <person name="Podicherti R."/>
            <person name="Tsui H.-C.T."/>
            <person name="Winkler M.E."/>
        </authorList>
    </citation>
    <scope>NUCLEOTIDE SEQUENCE</scope>
</reference>
<feature type="non-terminal residue" evidence="1">
    <location>
        <position position="156"/>
    </location>
</feature>
<dbReference type="AlphaFoldDB" id="A0A383F1W7"/>
<accession>A0A383F1W7</accession>